<sequence length="143" mass="16727">MRKREKSAELKLKAVIEIADNKEQKPPRTHSDQEAYWDLMRMRSVSFYNAIVMNPKIKIGADKVEPILTYLRKQKYSFGVAEFGHLTSAFAVFYELDIKIPLLLQPHHCYLLSTTSLDYRFHLLFQSIILDSQAMVTELLKFD</sequence>
<protein>
    <submittedName>
        <fullName evidence="2">Uncharacterized protein</fullName>
    </submittedName>
</protein>
<dbReference type="AlphaFoldDB" id="A0A915D7C8"/>
<name>A0A915D7C8_9BILA</name>
<reference evidence="2" key="1">
    <citation type="submission" date="2022-11" db="UniProtKB">
        <authorList>
            <consortium name="WormBaseParasite"/>
        </authorList>
    </citation>
    <scope>IDENTIFICATION</scope>
</reference>
<dbReference type="WBParaSite" id="jg16821">
    <property type="protein sequence ID" value="jg16821"/>
    <property type="gene ID" value="jg16821"/>
</dbReference>
<evidence type="ECO:0000313" key="2">
    <source>
        <dbReference type="WBParaSite" id="jg16821"/>
    </source>
</evidence>
<organism evidence="1 2">
    <name type="scientific">Ditylenchus dipsaci</name>
    <dbReference type="NCBI Taxonomy" id="166011"/>
    <lineage>
        <taxon>Eukaryota</taxon>
        <taxon>Metazoa</taxon>
        <taxon>Ecdysozoa</taxon>
        <taxon>Nematoda</taxon>
        <taxon>Chromadorea</taxon>
        <taxon>Rhabditida</taxon>
        <taxon>Tylenchina</taxon>
        <taxon>Tylenchomorpha</taxon>
        <taxon>Sphaerularioidea</taxon>
        <taxon>Anguinidae</taxon>
        <taxon>Anguininae</taxon>
        <taxon>Ditylenchus</taxon>
    </lineage>
</organism>
<dbReference type="Proteomes" id="UP000887574">
    <property type="component" value="Unplaced"/>
</dbReference>
<accession>A0A915D7C8</accession>
<keyword evidence="1" id="KW-1185">Reference proteome</keyword>
<evidence type="ECO:0000313" key="1">
    <source>
        <dbReference type="Proteomes" id="UP000887574"/>
    </source>
</evidence>
<proteinExistence type="predicted"/>